<evidence type="ECO:0000313" key="4">
    <source>
        <dbReference type="Proteomes" id="UP001147653"/>
    </source>
</evidence>
<keyword evidence="4" id="KW-1185">Reference proteome</keyword>
<feature type="chain" id="PRO_5040734831" evidence="2">
    <location>
        <begin position="27"/>
        <end position="129"/>
    </location>
</feature>
<dbReference type="PROSITE" id="PS51257">
    <property type="entry name" value="PROKAR_LIPOPROTEIN"/>
    <property type="match status" value="1"/>
</dbReference>
<evidence type="ECO:0000313" key="3">
    <source>
        <dbReference type="EMBL" id="MDA0182711.1"/>
    </source>
</evidence>
<evidence type="ECO:0000256" key="2">
    <source>
        <dbReference type="SAM" id="SignalP"/>
    </source>
</evidence>
<dbReference type="RefSeq" id="WP_270027090.1">
    <property type="nucleotide sequence ID" value="NZ_JAPDDP010000040.1"/>
</dbReference>
<name>A0A9X3NER9_9ACTN</name>
<organism evidence="3 4">
    <name type="scientific">Solirubrobacter phytolaccae</name>
    <dbReference type="NCBI Taxonomy" id="1404360"/>
    <lineage>
        <taxon>Bacteria</taxon>
        <taxon>Bacillati</taxon>
        <taxon>Actinomycetota</taxon>
        <taxon>Thermoleophilia</taxon>
        <taxon>Solirubrobacterales</taxon>
        <taxon>Solirubrobacteraceae</taxon>
        <taxon>Solirubrobacter</taxon>
    </lineage>
</organism>
<comment type="caution">
    <text evidence="3">The sequence shown here is derived from an EMBL/GenBank/DDBJ whole genome shotgun (WGS) entry which is preliminary data.</text>
</comment>
<dbReference type="Proteomes" id="UP001147653">
    <property type="component" value="Unassembled WGS sequence"/>
</dbReference>
<feature type="region of interest" description="Disordered" evidence="1">
    <location>
        <begin position="102"/>
        <end position="129"/>
    </location>
</feature>
<dbReference type="EMBL" id="JAPDDP010000040">
    <property type="protein sequence ID" value="MDA0182711.1"/>
    <property type="molecule type" value="Genomic_DNA"/>
</dbReference>
<proteinExistence type="predicted"/>
<dbReference type="AlphaFoldDB" id="A0A9X3NER9"/>
<sequence>MTQERRRLRSRAVPLMAVPVLAIAFAACGGDDDSAYCVDDNDQIVENRYCDDEAYAGNNGGGGGAFFWFYGGSAVGGNRYVPGTKLTGGDRVAASNVAENARRGGFGSSSRSTSASGVGRSVASHSGGG</sequence>
<feature type="signal peptide" evidence="2">
    <location>
        <begin position="1"/>
        <end position="26"/>
    </location>
</feature>
<protein>
    <submittedName>
        <fullName evidence="3">Uncharacterized protein</fullName>
    </submittedName>
</protein>
<reference evidence="3" key="1">
    <citation type="submission" date="2022-10" db="EMBL/GenBank/DDBJ databases">
        <title>The WGS of Solirubrobacter phytolaccae KCTC 29190.</title>
        <authorList>
            <person name="Jiang Z."/>
        </authorList>
    </citation>
    <scope>NUCLEOTIDE SEQUENCE</scope>
    <source>
        <strain evidence="3">KCTC 29190</strain>
    </source>
</reference>
<feature type="compositionally biased region" description="Low complexity" evidence="1">
    <location>
        <begin position="108"/>
        <end position="129"/>
    </location>
</feature>
<accession>A0A9X3NER9</accession>
<keyword evidence="2" id="KW-0732">Signal</keyword>
<gene>
    <name evidence="3" type="ORF">OJ997_20535</name>
</gene>
<evidence type="ECO:0000256" key="1">
    <source>
        <dbReference type="SAM" id="MobiDB-lite"/>
    </source>
</evidence>